<dbReference type="Proteomes" id="UP000249393">
    <property type="component" value="Unassembled WGS sequence"/>
</dbReference>
<comment type="caution">
    <text evidence="2">The sequence shown here is derived from an EMBL/GenBank/DDBJ whole genome shotgun (WGS) entry which is preliminary data.</text>
</comment>
<keyword evidence="1" id="KW-0472">Membrane</keyword>
<keyword evidence="1" id="KW-0812">Transmembrane</keyword>
<name>A0A2W5V3Q4_9CAUL</name>
<dbReference type="RefSeq" id="WP_304277999.1">
    <property type="nucleotide sequence ID" value="NZ_QFQZ01000034.1"/>
</dbReference>
<evidence type="ECO:0000313" key="3">
    <source>
        <dbReference type="Proteomes" id="UP000249393"/>
    </source>
</evidence>
<accession>A0A2W5V3Q4</accession>
<keyword evidence="1" id="KW-1133">Transmembrane helix</keyword>
<dbReference type="AlphaFoldDB" id="A0A2W5V3Q4"/>
<organism evidence="2 3">
    <name type="scientific">Caulobacter segnis</name>
    <dbReference type="NCBI Taxonomy" id="88688"/>
    <lineage>
        <taxon>Bacteria</taxon>
        <taxon>Pseudomonadati</taxon>
        <taxon>Pseudomonadota</taxon>
        <taxon>Alphaproteobacteria</taxon>
        <taxon>Caulobacterales</taxon>
        <taxon>Caulobacteraceae</taxon>
        <taxon>Caulobacter</taxon>
    </lineage>
</organism>
<proteinExistence type="predicted"/>
<dbReference type="EMBL" id="QFQZ01000034">
    <property type="protein sequence ID" value="PZR33932.1"/>
    <property type="molecule type" value="Genomic_DNA"/>
</dbReference>
<gene>
    <name evidence="2" type="ORF">DI526_11880</name>
</gene>
<evidence type="ECO:0000256" key="1">
    <source>
        <dbReference type="SAM" id="Phobius"/>
    </source>
</evidence>
<sequence length="149" mass="15013">MLRSLLIGLSAGSRALTPLATVSEAARSGHLSETNPAVRLLAHPLFSAGSKALAAGELWGDKLKSAPDRIVPAGIAARLLAGGLSGAALAPRKQLLLGAALGAGAAVAASYVTFGARMKALRRWGQTPTGLVEDALTVGAAQWVVRGAK</sequence>
<feature type="transmembrane region" description="Helical" evidence="1">
    <location>
        <begin position="95"/>
        <end position="114"/>
    </location>
</feature>
<reference evidence="2 3" key="1">
    <citation type="submission" date="2017-08" db="EMBL/GenBank/DDBJ databases">
        <title>Infants hospitalized years apart are colonized by the same room-sourced microbial strains.</title>
        <authorList>
            <person name="Brooks B."/>
            <person name="Olm M.R."/>
            <person name="Firek B.A."/>
            <person name="Baker R."/>
            <person name="Thomas B.C."/>
            <person name="Morowitz M.J."/>
            <person name="Banfield J.F."/>
        </authorList>
    </citation>
    <scope>NUCLEOTIDE SEQUENCE [LARGE SCALE GENOMIC DNA]</scope>
    <source>
        <strain evidence="2">S2_003_000_R2_4</strain>
    </source>
</reference>
<protein>
    <submittedName>
        <fullName evidence="2">DUF4126 domain-containing protein</fullName>
    </submittedName>
</protein>
<evidence type="ECO:0000313" key="2">
    <source>
        <dbReference type="EMBL" id="PZR33932.1"/>
    </source>
</evidence>